<organism evidence="3 4">
    <name type="scientific">Sphingobium olei</name>
    <dbReference type="NCBI Taxonomy" id="420955"/>
    <lineage>
        <taxon>Bacteria</taxon>
        <taxon>Pseudomonadati</taxon>
        <taxon>Pseudomonadota</taxon>
        <taxon>Alphaproteobacteria</taxon>
        <taxon>Sphingomonadales</taxon>
        <taxon>Sphingomonadaceae</taxon>
        <taxon>Sphingobium</taxon>
    </lineage>
</organism>
<keyword evidence="3" id="KW-0328">Glycosyltransferase</keyword>
<dbReference type="EC" id="2.4.-.-" evidence="3"/>
<comment type="caution">
    <text evidence="3">The sequence shown here is derived from an EMBL/GenBank/DDBJ whole genome shotgun (WGS) entry which is preliminary data.</text>
</comment>
<dbReference type="RefSeq" id="WP_380914300.1">
    <property type="nucleotide sequence ID" value="NZ_JBHTLS010000134.1"/>
</dbReference>
<sequence>MSTNPVAPKRVIALEPYSAAAVEKPDPICLYTRAWRASGTGLFAQELVDGLLTSGAEVTFVSPVVDNANMEQPRERLRRLRPVREIVGPAPRLVRAFRSLRRIFGSFVALFHARLYARTFIITIPDPLLLFLPILLLLRLTGARVIFIAHDPIPHGWRFPARWRGVEKASHGACYYLSNAVVVLSEASRQKLLESFPRLRVVVDVIEHGDFAFPQAAPIPGNGQLLAFGTVRRNKGVREAIEGCIAARRAGANVHLVVAGEVYREEPDYADECLALALTAPDAVTMQIGYVDDAALPNLIAQSDALLMPYRDFFSQSGVALLAASNARPIIASEAGGITSLIQEGMPSTVIAPPVDSDSVANAILRHIATPAERWTELAMAYRLFTLERRSWPSLARRYAALANRIKH</sequence>
<dbReference type="EMBL" id="JBHTLS010000134">
    <property type="protein sequence ID" value="MFD1107076.1"/>
    <property type="molecule type" value="Genomic_DNA"/>
</dbReference>
<dbReference type="Proteomes" id="UP001597203">
    <property type="component" value="Unassembled WGS sequence"/>
</dbReference>
<dbReference type="Gene3D" id="3.40.50.2000">
    <property type="entry name" value="Glycogen Phosphorylase B"/>
    <property type="match status" value="2"/>
</dbReference>
<keyword evidence="4" id="KW-1185">Reference proteome</keyword>
<reference evidence="4" key="1">
    <citation type="journal article" date="2019" name="Int. J. Syst. Evol. Microbiol.">
        <title>The Global Catalogue of Microorganisms (GCM) 10K type strain sequencing project: providing services to taxonomists for standard genome sequencing and annotation.</title>
        <authorList>
            <consortium name="The Broad Institute Genomics Platform"/>
            <consortium name="The Broad Institute Genome Sequencing Center for Infectious Disease"/>
            <person name="Wu L."/>
            <person name="Ma J."/>
        </authorList>
    </citation>
    <scope>NUCLEOTIDE SEQUENCE [LARGE SCALE GENOMIC DNA]</scope>
    <source>
        <strain evidence="4">CCUG 54329</strain>
    </source>
</reference>
<protein>
    <submittedName>
        <fullName evidence="3">Glycosyltransferase family 4 protein</fullName>
        <ecNumber evidence="3">2.4.-.-</ecNumber>
    </submittedName>
</protein>
<accession>A0ABW3P3B6</accession>
<feature type="domain" description="Glycosyltransferase subfamily 4-like N-terminal" evidence="2">
    <location>
        <begin position="38"/>
        <end position="201"/>
    </location>
</feature>
<dbReference type="PANTHER" id="PTHR46401">
    <property type="entry name" value="GLYCOSYLTRANSFERASE WBBK-RELATED"/>
    <property type="match status" value="1"/>
</dbReference>
<evidence type="ECO:0000256" key="1">
    <source>
        <dbReference type="ARBA" id="ARBA00022679"/>
    </source>
</evidence>
<dbReference type="CDD" id="cd03801">
    <property type="entry name" value="GT4_PimA-like"/>
    <property type="match status" value="1"/>
</dbReference>
<evidence type="ECO:0000313" key="3">
    <source>
        <dbReference type="EMBL" id="MFD1107076.1"/>
    </source>
</evidence>
<evidence type="ECO:0000313" key="4">
    <source>
        <dbReference type="Proteomes" id="UP001597203"/>
    </source>
</evidence>
<gene>
    <name evidence="3" type="ORF">ACFQ24_19605</name>
</gene>
<keyword evidence="1 3" id="KW-0808">Transferase</keyword>
<dbReference type="SUPFAM" id="SSF53756">
    <property type="entry name" value="UDP-Glycosyltransferase/glycogen phosphorylase"/>
    <property type="match status" value="1"/>
</dbReference>
<dbReference type="Pfam" id="PF13439">
    <property type="entry name" value="Glyco_transf_4"/>
    <property type="match status" value="1"/>
</dbReference>
<evidence type="ECO:0000259" key="2">
    <source>
        <dbReference type="Pfam" id="PF13439"/>
    </source>
</evidence>
<dbReference type="PANTHER" id="PTHR46401:SF2">
    <property type="entry name" value="GLYCOSYLTRANSFERASE WBBK-RELATED"/>
    <property type="match status" value="1"/>
</dbReference>
<dbReference type="GO" id="GO:0016757">
    <property type="term" value="F:glycosyltransferase activity"/>
    <property type="evidence" value="ECO:0007669"/>
    <property type="project" value="UniProtKB-KW"/>
</dbReference>
<name>A0ABW3P3B6_9SPHN</name>
<proteinExistence type="predicted"/>
<dbReference type="InterPro" id="IPR028098">
    <property type="entry name" value="Glyco_trans_4-like_N"/>
</dbReference>
<dbReference type="Pfam" id="PF13692">
    <property type="entry name" value="Glyco_trans_1_4"/>
    <property type="match status" value="1"/>
</dbReference>